<proteinExistence type="predicted"/>
<dbReference type="EMBL" id="JAJA02000001">
    <property type="protein sequence ID" value="KWS03665.1"/>
    <property type="molecule type" value="Genomic_DNA"/>
</dbReference>
<protein>
    <submittedName>
        <fullName evidence="2">Uncharacterized protein</fullName>
    </submittedName>
</protein>
<keyword evidence="1" id="KW-1133">Transmembrane helix</keyword>
<gene>
    <name evidence="2" type="ORF">AZ78_1214</name>
</gene>
<dbReference type="AlphaFoldDB" id="A0A120AFX1"/>
<evidence type="ECO:0000313" key="3">
    <source>
        <dbReference type="Proteomes" id="UP000023435"/>
    </source>
</evidence>
<name>A0A120AFX1_9GAMM</name>
<organism evidence="2 3">
    <name type="scientific">Lysobacter capsici AZ78</name>
    <dbReference type="NCBI Taxonomy" id="1444315"/>
    <lineage>
        <taxon>Bacteria</taxon>
        <taxon>Pseudomonadati</taxon>
        <taxon>Pseudomonadota</taxon>
        <taxon>Gammaproteobacteria</taxon>
        <taxon>Lysobacterales</taxon>
        <taxon>Lysobacteraceae</taxon>
        <taxon>Lysobacter</taxon>
    </lineage>
</organism>
<feature type="transmembrane region" description="Helical" evidence="1">
    <location>
        <begin position="38"/>
        <end position="58"/>
    </location>
</feature>
<dbReference type="Proteomes" id="UP000023435">
    <property type="component" value="Unassembled WGS sequence"/>
</dbReference>
<keyword evidence="1" id="KW-0472">Membrane</keyword>
<keyword evidence="1" id="KW-0812">Transmembrane</keyword>
<evidence type="ECO:0000256" key="1">
    <source>
        <dbReference type="SAM" id="Phobius"/>
    </source>
</evidence>
<accession>A0A120AFX1</accession>
<reference evidence="2 3" key="1">
    <citation type="journal article" date="2014" name="Genome Announc.">
        <title>Draft Genome Sequence of Lysobacter capsici AZ78, a Bacterium Antagonistic to Plant-Pathogenic Oomycetes.</title>
        <authorList>
            <person name="Puopolo G."/>
            <person name="Sonego P."/>
            <person name="Engelen K."/>
            <person name="Pertot I."/>
        </authorList>
    </citation>
    <scope>NUCLEOTIDE SEQUENCE [LARGE SCALE GENOMIC DNA]</scope>
    <source>
        <strain evidence="2 3">AZ78</strain>
    </source>
</reference>
<sequence>MMVVYKWCMPLSSLLLFAAIAWLWHKHSAPSAQWIEWLIPVAAVAAFAAQIATTWNLADEVIDHGDHLRVRRGRIEESVAIADIEKVSVEYAIRPIRVGLALRKPGAFGRRIVFVPSPNSAFGTYGESRVAADLSRRIGSRVSGESVDG</sequence>
<evidence type="ECO:0000313" key="2">
    <source>
        <dbReference type="EMBL" id="KWS03665.1"/>
    </source>
</evidence>
<keyword evidence="3" id="KW-1185">Reference proteome</keyword>
<comment type="caution">
    <text evidence="2">The sequence shown here is derived from an EMBL/GenBank/DDBJ whole genome shotgun (WGS) entry which is preliminary data.</text>
</comment>